<dbReference type="Gene3D" id="3.40.50.1820">
    <property type="entry name" value="alpha/beta hydrolase"/>
    <property type="match status" value="1"/>
</dbReference>
<dbReference type="PANTHER" id="PTHR43798">
    <property type="entry name" value="MONOACYLGLYCEROL LIPASE"/>
    <property type="match status" value="1"/>
</dbReference>
<dbReference type="AlphaFoldDB" id="A0A1H8VAF5"/>
<dbReference type="InterPro" id="IPR026968">
    <property type="entry name" value="PcaD/CatD"/>
</dbReference>
<dbReference type="EMBL" id="FODS01000027">
    <property type="protein sequence ID" value="SEP12271.1"/>
    <property type="molecule type" value="Genomic_DNA"/>
</dbReference>
<dbReference type="InterPro" id="IPR050266">
    <property type="entry name" value="AB_hydrolase_sf"/>
</dbReference>
<feature type="domain" description="AB hydrolase-1" evidence="1">
    <location>
        <begin position="26"/>
        <end position="248"/>
    </location>
</feature>
<dbReference type="GO" id="GO:0047570">
    <property type="term" value="F:3-oxoadipate enol-lactonase activity"/>
    <property type="evidence" value="ECO:0007669"/>
    <property type="project" value="InterPro"/>
</dbReference>
<evidence type="ECO:0000313" key="2">
    <source>
        <dbReference type="EMBL" id="SEP12271.1"/>
    </source>
</evidence>
<dbReference type="InterPro" id="IPR000073">
    <property type="entry name" value="AB_hydrolase_1"/>
</dbReference>
<dbReference type="Pfam" id="PF12697">
    <property type="entry name" value="Abhydrolase_6"/>
    <property type="match status" value="1"/>
</dbReference>
<sequence length="272" mass="28775">MRDFVETDGRVLHVDFRAGARGRRAVVFANSLGTDLRIWDAVVAALPAETPVLRLDKRGHGLSDMGPVTISGLANDTGAAIDRFGISDALVCGVSVGGMVAQSLAVARPDLVAGLILSNTGLAIGTPEIWTPRIETVRDAGMEPIADAVLERWFSARFMETETETVRGYRNMLIRCPSEGYARTCEAIRDTDLTAQAARITQPAICVAGGADLATPPALVTALCEALPRAEFHLLEDAGHLPCIESPDHIAALIADMLGRLPPSVSGQGGVR</sequence>
<protein>
    <submittedName>
        <fullName evidence="2">3-oxoadipate enol-lactonase</fullName>
    </submittedName>
</protein>
<reference evidence="2 3" key="1">
    <citation type="submission" date="2016-10" db="EMBL/GenBank/DDBJ databases">
        <authorList>
            <person name="de Groot N.N."/>
        </authorList>
    </citation>
    <scope>NUCLEOTIDE SEQUENCE [LARGE SCALE GENOMIC DNA]</scope>
    <source>
        <strain evidence="2 3">DSM 27842</strain>
    </source>
</reference>
<name>A0A1H8VAF5_9RHOB</name>
<dbReference type="NCBIfam" id="TIGR02427">
    <property type="entry name" value="protocat_pcaD"/>
    <property type="match status" value="1"/>
</dbReference>
<dbReference type="OrthoDB" id="9793083at2"/>
<dbReference type="RefSeq" id="WP_093120083.1">
    <property type="nucleotide sequence ID" value="NZ_FODS01000027.1"/>
</dbReference>
<dbReference type="PANTHER" id="PTHR43798:SF33">
    <property type="entry name" value="HYDROLASE, PUTATIVE (AFU_ORTHOLOGUE AFUA_2G14860)-RELATED"/>
    <property type="match status" value="1"/>
</dbReference>
<dbReference type="SUPFAM" id="SSF53474">
    <property type="entry name" value="alpha/beta-Hydrolases"/>
    <property type="match status" value="1"/>
</dbReference>
<dbReference type="GO" id="GO:0016020">
    <property type="term" value="C:membrane"/>
    <property type="evidence" value="ECO:0007669"/>
    <property type="project" value="TreeGrafter"/>
</dbReference>
<keyword evidence="3" id="KW-1185">Reference proteome</keyword>
<dbReference type="InterPro" id="IPR029058">
    <property type="entry name" value="AB_hydrolase_fold"/>
</dbReference>
<dbReference type="STRING" id="569882.SAMN04490248_1272"/>
<evidence type="ECO:0000313" key="3">
    <source>
        <dbReference type="Proteomes" id="UP000198893"/>
    </source>
</evidence>
<gene>
    <name evidence="2" type="ORF">SAMN04490248_1272</name>
</gene>
<dbReference type="GO" id="GO:0042952">
    <property type="term" value="P:beta-ketoadipate pathway"/>
    <property type="evidence" value="ECO:0007669"/>
    <property type="project" value="InterPro"/>
</dbReference>
<evidence type="ECO:0000259" key="1">
    <source>
        <dbReference type="Pfam" id="PF12697"/>
    </source>
</evidence>
<proteinExistence type="predicted"/>
<accession>A0A1H8VAF5</accession>
<dbReference type="Proteomes" id="UP000198893">
    <property type="component" value="Unassembled WGS sequence"/>
</dbReference>
<organism evidence="2 3">
    <name type="scientific">Salinihabitans flavidus</name>
    <dbReference type="NCBI Taxonomy" id="569882"/>
    <lineage>
        <taxon>Bacteria</taxon>
        <taxon>Pseudomonadati</taxon>
        <taxon>Pseudomonadota</taxon>
        <taxon>Alphaproteobacteria</taxon>
        <taxon>Rhodobacterales</taxon>
        <taxon>Roseobacteraceae</taxon>
        <taxon>Salinihabitans</taxon>
    </lineage>
</organism>